<gene>
    <name evidence="2" type="ORF">IFM60648_04278</name>
</gene>
<sequence length="86" mass="9509">MIPNPSGMTALVVLVDGVCTVRHITLRVSPLPVAVDDRMDPYSYPLLGTKLSHRAVIEGNTVERKGDSEQTQREDWHDPTNEPEVG</sequence>
<evidence type="ECO:0000256" key="1">
    <source>
        <dbReference type="SAM" id="MobiDB-lite"/>
    </source>
</evidence>
<dbReference type="EMBL" id="BLKI01000020">
    <property type="protein sequence ID" value="GFF74777.1"/>
    <property type="molecule type" value="Genomic_DNA"/>
</dbReference>
<feature type="region of interest" description="Disordered" evidence="1">
    <location>
        <begin position="59"/>
        <end position="86"/>
    </location>
</feature>
<organism evidence="2 3">
    <name type="scientific">Aspergillus lentulus</name>
    <dbReference type="NCBI Taxonomy" id="293939"/>
    <lineage>
        <taxon>Eukaryota</taxon>
        <taxon>Fungi</taxon>
        <taxon>Dikarya</taxon>
        <taxon>Ascomycota</taxon>
        <taxon>Pezizomycotina</taxon>
        <taxon>Eurotiomycetes</taxon>
        <taxon>Eurotiomycetidae</taxon>
        <taxon>Eurotiales</taxon>
        <taxon>Aspergillaceae</taxon>
        <taxon>Aspergillus</taxon>
        <taxon>Aspergillus subgen. Fumigati</taxon>
    </lineage>
</organism>
<name>A0ABQ1A6L5_ASPLE</name>
<evidence type="ECO:0000313" key="3">
    <source>
        <dbReference type="Proteomes" id="UP000465220"/>
    </source>
</evidence>
<reference evidence="2 3" key="1">
    <citation type="submission" date="2020-01" db="EMBL/GenBank/DDBJ databases">
        <title>Draft genome sequence of Aspergillus lentulus IFM 60648.</title>
        <authorList>
            <person name="Takahashi H."/>
            <person name="Yaguchi T."/>
        </authorList>
    </citation>
    <scope>NUCLEOTIDE SEQUENCE [LARGE SCALE GENOMIC DNA]</scope>
    <source>
        <strain evidence="2 3">IFM 60648</strain>
    </source>
</reference>
<protein>
    <submittedName>
        <fullName evidence="2">Uncharacterized protein</fullName>
    </submittedName>
</protein>
<dbReference type="Proteomes" id="UP000465220">
    <property type="component" value="Unassembled WGS sequence"/>
</dbReference>
<evidence type="ECO:0000313" key="2">
    <source>
        <dbReference type="EMBL" id="GFF74777.1"/>
    </source>
</evidence>
<comment type="caution">
    <text evidence="2">The sequence shown here is derived from an EMBL/GenBank/DDBJ whole genome shotgun (WGS) entry which is preliminary data.</text>
</comment>
<accession>A0ABQ1A6L5</accession>
<proteinExistence type="predicted"/>
<feature type="compositionally biased region" description="Basic and acidic residues" evidence="1">
    <location>
        <begin position="61"/>
        <end position="80"/>
    </location>
</feature>
<keyword evidence="3" id="KW-1185">Reference proteome</keyword>